<protein>
    <submittedName>
        <fullName evidence="1">Uncharacterized protein</fullName>
    </submittedName>
</protein>
<evidence type="ECO:0000313" key="2">
    <source>
        <dbReference type="Proteomes" id="UP000314294"/>
    </source>
</evidence>
<sequence length="224" mass="23927">MERSVNWETTQLGANDLTQVLLIREINSNRREESQVHTQLLREAGGAVAPGGAVDRRPAGVHALGVVVIWVVVSLLEAPVGVPLVGPVVPLLVVGGVVGVNDVSAQFGFQLLAAFARLVPVDLLQLVRLQHVQLGLLLHVRGPQVRRCRMKHAVPRISRRIRNKTPPTTPPTMVPRLLSCTEARVGDVNRAPLCWSAAVPVPDVSWRADAVVLGAAVVGGGSAR</sequence>
<reference evidence="1 2" key="1">
    <citation type="submission" date="2019-03" db="EMBL/GenBank/DDBJ databases">
        <title>First draft genome of Liparis tanakae, snailfish: a comprehensive survey of snailfish specific genes.</title>
        <authorList>
            <person name="Kim W."/>
            <person name="Song I."/>
            <person name="Jeong J.-H."/>
            <person name="Kim D."/>
            <person name="Kim S."/>
            <person name="Ryu S."/>
            <person name="Song J.Y."/>
            <person name="Lee S.K."/>
        </authorList>
    </citation>
    <scope>NUCLEOTIDE SEQUENCE [LARGE SCALE GENOMIC DNA]</scope>
    <source>
        <tissue evidence="1">Muscle</tissue>
    </source>
</reference>
<dbReference type="Proteomes" id="UP000314294">
    <property type="component" value="Unassembled WGS sequence"/>
</dbReference>
<keyword evidence="2" id="KW-1185">Reference proteome</keyword>
<gene>
    <name evidence="1" type="ORF">EYF80_026779</name>
</gene>
<accession>A0A4Z2HBS1</accession>
<dbReference type="AlphaFoldDB" id="A0A4Z2HBS1"/>
<organism evidence="1 2">
    <name type="scientific">Liparis tanakae</name>
    <name type="common">Tanaka's snailfish</name>
    <dbReference type="NCBI Taxonomy" id="230148"/>
    <lineage>
        <taxon>Eukaryota</taxon>
        <taxon>Metazoa</taxon>
        <taxon>Chordata</taxon>
        <taxon>Craniata</taxon>
        <taxon>Vertebrata</taxon>
        <taxon>Euteleostomi</taxon>
        <taxon>Actinopterygii</taxon>
        <taxon>Neopterygii</taxon>
        <taxon>Teleostei</taxon>
        <taxon>Neoteleostei</taxon>
        <taxon>Acanthomorphata</taxon>
        <taxon>Eupercaria</taxon>
        <taxon>Perciformes</taxon>
        <taxon>Cottioidei</taxon>
        <taxon>Cottales</taxon>
        <taxon>Liparidae</taxon>
        <taxon>Liparis</taxon>
    </lineage>
</organism>
<dbReference type="EMBL" id="SRLO01000282">
    <property type="protein sequence ID" value="TNN62970.1"/>
    <property type="molecule type" value="Genomic_DNA"/>
</dbReference>
<proteinExistence type="predicted"/>
<evidence type="ECO:0000313" key="1">
    <source>
        <dbReference type="EMBL" id="TNN62970.1"/>
    </source>
</evidence>
<comment type="caution">
    <text evidence="1">The sequence shown here is derived from an EMBL/GenBank/DDBJ whole genome shotgun (WGS) entry which is preliminary data.</text>
</comment>
<name>A0A4Z2HBS1_9TELE</name>